<dbReference type="Proteomes" id="UP000239649">
    <property type="component" value="Unassembled WGS sequence"/>
</dbReference>
<gene>
    <name evidence="7" type="ORF">C2E20_6257</name>
</gene>
<accession>A0A2P6V8K9</accession>
<dbReference type="InterPro" id="IPR001646">
    <property type="entry name" value="5peptide_repeat"/>
</dbReference>
<evidence type="ECO:0000256" key="5">
    <source>
        <dbReference type="PROSITE-ProRule" id="PRU00134"/>
    </source>
</evidence>
<keyword evidence="4" id="KW-0862">Zinc</keyword>
<dbReference type="Pfam" id="PF00805">
    <property type="entry name" value="Pentapeptide"/>
    <property type="match status" value="2"/>
</dbReference>
<keyword evidence="3 5" id="KW-0863">Zinc-finger</keyword>
<evidence type="ECO:0000256" key="2">
    <source>
        <dbReference type="ARBA" id="ARBA00022737"/>
    </source>
</evidence>
<feature type="domain" description="MYND-type" evidence="6">
    <location>
        <begin position="457"/>
        <end position="506"/>
    </location>
</feature>
<dbReference type="SUPFAM" id="SSF141571">
    <property type="entry name" value="Pentapeptide repeat-like"/>
    <property type="match status" value="1"/>
</dbReference>
<keyword evidence="8" id="KW-1185">Reference proteome</keyword>
<keyword evidence="2" id="KW-0677">Repeat</keyword>
<organism evidence="7 8">
    <name type="scientific">Micractinium conductrix</name>
    <dbReference type="NCBI Taxonomy" id="554055"/>
    <lineage>
        <taxon>Eukaryota</taxon>
        <taxon>Viridiplantae</taxon>
        <taxon>Chlorophyta</taxon>
        <taxon>core chlorophytes</taxon>
        <taxon>Trebouxiophyceae</taxon>
        <taxon>Chlorellales</taxon>
        <taxon>Chlorellaceae</taxon>
        <taxon>Chlorella clade</taxon>
        <taxon>Micractinium</taxon>
    </lineage>
</organism>
<evidence type="ECO:0000256" key="3">
    <source>
        <dbReference type="ARBA" id="ARBA00022771"/>
    </source>
</evidence>
<evidence type="ECO:0000256" key="1">
    <source>
        <dbReference type="ARBA" id="ARBA00022723"/>
    </source>
</evidence>
<name>A0A2P6V8K9_9CHLO</name>
<dbReference type="PANTHER" id="PTHR47485">
    <property type="entry name" value="THYLAKOID LUMENAL 17.4 KDA PROTEIN, CHLOROPLASTIC"/>
    <property type="match status" value="1"/>
</dbReference>
<keyword evidence="1" id="KW-0479">Metal-binding</keyword>
<dbReference type="OrthoDB" id="9989223at2759"/>
<dbReference type="PROSITE" id="PS50865">
    <property type="entry name" value="ZF_MYND_2"/>
    <property type="match status" value="1"/>
</dbReference>
<dbReference type="InterPro" id="IPR002893">
    <property type="entry name" value="Znf_MYND"/>
</dbReference>
<reference evidence="7 8" key="1">
    <citation type="journal article" date="2018" name="Plant J.">
        <title>Genome sequences of Chlorella sorokiniana UTEX 1602 and Micractinium conductrix SAG 241.80: implications to maltose excretion by a green alga.</title>
        <authorList>
            <person name="Arriola M.B."/>
            <person name="Velmurugan N."/>
            <person name="Zhang Y."/>
            <person name="Plunkett M.H."/>
            <person name="Hondzo H."/>
            <person name="Barney B.M."/>
        </authorList>
    </citation>
    <scope>NUCLEOTIDE SEQUENCE [LARGE SCALE GENOMIC DNA]</scope>
    <source>
        <strain evidence="7 8">SAG 241.80</strain>
    </source>
</reference>
<dbReference type="GO" id="GO:0008270">
    <property type="term" value="F:zinc ion binding"/>
    <property type="evidence" value="ECO:0007669"/>
    <property type="project" value="UniProtKB-KW"/>
</dbReference>
<dbReference type="AlphaFoldDB" id="A0A2P6V8K9"/>
<protein>
    <submittedName>
        <fullName evidence="7">Thylakoid lumen</fullName>
    </submittedName>
</protein>
<evidence type="ECO:0000259" key="6">
    <source>
        <dbReference type="PROSITE" id="PS50865"/>
    </source>
</evidence>
<sequence length="534" mass="56427">MAEANVDIRGCDYSGKDLRGKVLSGVQMQESNFSETNLSGVQFARAQAQGAALRGADMTDVNAYSTAFDGADLEGAQFENAILSSASFGQYKGTWANLKGAHFEGALLSSSDVGRICENPTLDEFTKNIYILSHFVGKRREACSACAAAQHRLHAQVAPLMRGTNAFAAQLALPGQPGWDPVMWTRLLNLVHALRQPLAEPPRLLAACLPTAQLLSAAAASRVCLAENVLLPSVLKAWLANTAGMLQELVRIGVMPEWQHARAEGMLSGWEVGLRCTERLQAALPAAVQVAKLAELVANGCLATAQVCRSWALAARPAISPADGECLLERTASLAASACKAAVARGSARQAGGHGACPAQVPVQELIPLQEAPLGCLCNCMALGESIMQLTAQPSGRARRLLHAVRLQLADARCAHTLPLSTELQGFLHKVGWAALQPLSQQGDEEAAASVRALVSARRCGHMGCIELAGANDTALRLRRCTGCGVAKYCSERCQRADWRTHRRVCRQLAAAAAAAAQLPAAAHEQQEAAGEGA</sequence>
<comment type="caution">
    <text evidence="7">The sequence shown here is derived from an EMBL/GenBank/DDBJ whole genome shotgun (WGS) entry which is preliminary data.</text>
</comment>
<dbReference type="Pfam" id="PF01753">
    <property type="entry name" value="zf-MYND"/>
    <property type="match status" value="1"/>
</dbReference>
<evidence type="ECO:0000256" key="4">
    <source>
        <dbReference type="ARBA" id="ARBA00022833"/>
    </source>
</evidence>
<evidence type="ECO:0000313" key="7">
    <source>
        <dbReference type="EMBL" id="PSC70417.1"/>
    </source>
</evidence>
<dbReference type="SUPFAM" id="SSF144232">
    <property type="entry name" value="HIT/MYND zinc finger-like"/>
    <property type="match status" value="1"/>
</dbReference>
<dbReference type="Gene3D" id="2.160.20.80">
    <property type="entry name" value="E3 ubiquitin-protein ligase SopA"/>
    <property type="match status" value="1"/>
</dbReference>
<dbReference type="PANTHER" id="PTHR47485:SF1">
    <property type="entry name" value="THYLAKOID LUMENAL 17.4 KDA PROTEIN, CHLOROPLASTIC"/>
    <property type="match status" value="1"/>
</dbReference>
<dbReference type="Gene3D" id="6.10.140.2220">
    <property type="match status" value="1"/>
</dbReference>
<dbReference type="PROSITE" id="PS01360">
    <property type="entry name" value="ZF_MYND_1"/>
    <property type="match status" value="1"/>
</dbReference>
<proteinExistence type="predicted"/>
<evidence type="ECO:0000313" key="8">
    <source>
        <dbReference type="Proteomes" id="UP000239649"/>
    </source>
</evidence>
<dbReference type="EMBL" id="LHPF02000020">
    <property type="protein sequence ID" value="PSC70417.1"/>
    <property type="molecule type" value="Genomic_DNA"/>
</dbReference>